<evidence type="ECO:0000256" key="4">
    <source>
        <dbReference type="ARBA" id="ARBA00022833"/>
    </source>
</evidence>
<dbReference type="PANTHER" id="PTHR11079:SF202">
    <property type="entry name" value="TRNA-SPECIFIC ADENOSINE DEAMINASE"/>
    <property type="match status" value="1"/>
</dbReference>
<dbReference type="EMBL" id="MWWR01000004">
    <property type="protein sequence ID" value="OZG52306.1"/>
    <property type="molecule type" value="Genomic_DNA"/>
</dbReference>
<evidence type="ECO:0000313" key="9">
    <source>
        <dbReference type="Proteomes" id="UP000216725"/>
    </source>
</evidence>
<evidence type="ECO:0000256" key="3">
    <source>
        <dbReference type="ARBA" id="ARBA00022801"/>
    </source>
</evidence>
<feature type="domain" description="CMP/dCMP-type deaminase" evidence="7">
    <location>
        <begin position="1"/>
        <end position="142"/>
    </location>
</feature>
<protein>
    <recommendedName>
        <fullName evidence="6">tRNA-specific adenosine deaminase</fullName>
        <ecNumber evidence="6">3.5.4.33</ecNumber>
    </recommendedName>
</protein>
<evidence type="ECO:0000256" key="2">
    <source>
        <dbReference type="ARBA" id="ARBA00022723"/>
    </source>
</evidence>
<dbReference type="PROSITE" id="PS51747">
    <property type="entry name" value="CYT_DCMP_DEAMINASES_2"/>
    <property type="match status" value="1"/>
</dbReference>
<dbReference type="CDD" id="cd01285">
    <property type="entry name" value="nucleoside_deaminase"/>
    <property type="match status" value="1"/>
</dbReference>
<feature type="binding site" evidence="6">
    <location>
        <position position="77"/>
    </location>
    <ligand>
        <name>Zn(2+)</name>
        <dbReference type="ChEBI" id="CHEBI:29105"/>
        <note>catalytic</note>
    </ligand>
</feature>
<comment type="subunit">
    <text evidence="6">Homodimer.</text>
</comment>
<keyword evidence="1 6" id="KW-0819">tRNA processing</keyword>
<dbReference type="Proteomes" id="UP000216725">
    <property type="component" value="Unassembled WGS sequence"/>
</dbReference>
<dbReference type="PANTHER" id="PTHR11079">
    <property type="entry name" value="CYTOSINE DEAMINASE FAMILY MEMBER"/>
    <property type="match status" value="1"/>
</dbReference>
<feature type="binding site" evidence="6">
    <location>
        <position position="47"/>
    </location>
    <ligand>
        <name>Zn(2+)</name>
        <dbReference type="ChEBI" id="CHEBI:29105"/>
        <note>catalytic</note>
    </ligand>
</feature>
<evidence type="ECO:0000256" key="6">
    <source>
        <dbReference type="HAMAP-Rule" id="MF_00972"/>
    </source>
</evidence>
<name>A0A261F058_9BIFI</name>
<feature type="binding site" evidence="6">
    <location>
        <position position="80"/>
    </location>
    <ligand>
        <name>Zn(2+)</name>
        <dbReference type="ChEBI" id="CHEBI:29105"/>
        <note>catalytic</note>
    </ligand>
</feature>
<comment type="similarity">
    <text evidence="6">Belongs to the cytidine and deoxycytidylate deaminase family.</text>
</comment>
<reference evidence="8 9" key="1">
    <citation type="journal article" date="2017" name="BMC Genomics">
        <title>Comparative genomic and phylogenomic analyses of the Bifidobacteriaceae family.</title>
        <authorList>
            <person name="Lugli G.A."/>
            <person name="Milani C."/>
            <person name="Turroni F."/>
            <person name="Duranti S."/>
            <person name="Mancabelli L."/>
            <person name="Mangifesta M."/>
            <person name="Ferrario C."/>
            <person name="Modesto M."/>
            <person name="Mattarelli P."/>
            <person name="Jiri K."/>
            <person name="van Sinderen D."/>
            <person name="Ventura M."/>
        </authorList>
    </citation>
    <scope>NUCLEOTIDE SEQUENCE [LARGE SCALE GENOMIC DNA]</scope>
    <source>
        <strain evidence="8 9">DSM 24742</strain>
    </source>
</reference>
<dbReference type="InterPro" id="IPR016193">
    <property type="entry name" value="Cytidine_deaminase-like"/>
</dbReference>
<sequence>MDAALDEARAALDSGDVPVGAVVLDADGAIVARGRNMRERHLDPSSHAEVEALRAAARALGRWNLDGCTLVVTLEPCPMCAGAAVSAHVSRIVFGAWDAKMGACGSVWDIPRDPHVGAFPEVYGGVRGEECSRLLRASFRTLRS</sequence>
<accession>A0A261F058</accession>
<dbReference type="InterPro" id="IPR028883">
    <property type="entry name" value="tRNA_aden_deaminase"/>
</dbReference>
<dbReference type="RefSeq" id="WP_094660324.1">
    <property type="nucleotide sequence ID" value="NZ_MWWR01000004.1"/>
</dbReference>
<dbReference type="HAMAP" id="MF_00972">
    <property type="entry name" value="tRNA_aden_deaminase"/>
    <property type="match status" value="1"/>
</dbReference>
<evidence type="ECO:0000256" key="5">
    <source>
        <dbReference type="ARBA" id="ARBA00048045"/>
    </source>
</evidence>
<proteinExistence type="inferred from homology"/>
<dbReference type="SUPFAM" id="SSF53927">
    <property type="entry name" value="Cytidine deaminase-like"/>
    <property type="match status" value="1"/>
</dbReference>
<comment type="catalytic activity">
    <reaction evidence="5 6">
        <text>adenosine(34) in tRNA + H2O + H(+) = inosine(34) in tRNA + NH4(+)</text>
        <dbReference type="Rhea" id="RHEA:43168"/>
        <dbReference type="Rhea" id="RHEA-COMP:10373"/>
        <dbReference type="Rhea" id="RHEA-COMP:10374"/>
        <dbReference type="ChEBI" id="CHEBI:15377"/>
        <dbReference type="ChEBI" id="CHEBI:15378"/>
        <dbReference type="ChEBI" id="CHEBI:28938"/>
        <dbReference type="ChEBI" id="CHEBI:74411"/>
        <dbReference type="ChEBI" id="CHEBI:82852"/>
        <dbReference type="EC" id="3.5.4.33"/>
    </reaction>
</comment>
<dbReference type="OrthoDB" id="9802676at2"/>
<comment type="caution">
    <text evidence="8">The sequence shown here is derived from an EMBL/GenBank/DDBJ whole genome shotgun (WGS) entry which is preliminary data.</text>
</comment>
<comment type="function">
    <text evidence="6">Catalyzes the deamination of adenosine to inosine at the wobble position 34 of tRNA(Arg2).</text>
</comment>
<dbReference type="Gene3D" id="3.40.140.10">
    <property type="entry name" value="Cytidine Deaminase, domain 2"/>
    <property type="match status" value="1"/>
</dbReference>
<keyword evidence="9" id="KW-1185">Reference proteome</keyword>
<dbReference type="AlphaFoldDB" id="A0A261F058"/>
<feature type="active site" description="Proton donor" evidence="6">
    <location>
        <position position="49"/>
    </location>
</feature>
<dbReference type="EC" id="3.5.4.33" evidence="6"/>
<comment type="cofactor">
    <cofactor evidence="6">
        <name>Zn(2+)</name>
        <dbReference type="ChEBI" id="CHEBI:29105"/>
    </cofactor>
    <text evidence="6">Binds 1 zinc ion per subunit.</text>
</comment>
<dbReference type="GO" id="GO:0008270">
    <property type="term" value="F:zinc ion binding"/>
    <property type="evidence" value="ECO:0007669"/>
    <property type="project" value="UniProtKB-UniRule"/>
</dbReference>
<evidence type="ECO:0000313" key="8">
    <source>
        <dbReference type="EMBL" id="OZG52306.1"/>
    </source>
</evidence>
<dbReference type="InterPro" id="IPR002125">
    <property type="entry name" value="CMP_dCMP_dom"/>
</dbReference>
<evidence type="ECO:0000256" key="1">
    <source>
        <dbReference type="ARBA" id="ARBA00022694"/>
    </source>
</evidence>
<keyword evidence="4 6" id="KW-0862">Zinc</keyword>
<dbReference type="GO" id="GO:0052717">
    <property type="term" value="F:tRNA-specific adenosine-34 deaminase activity"/>
    <property type="evidence" value="ECO:0007669"/>
    <property type="project" value="UniProtKB-UniRule"/>
</dbReference>
<dbReference type="GO" id="GO:0002100">
    <property type="term" value="P:tRNA wobble adenosine to inosine editing"/>
    <property type="evidence" value="ECO:0007669"/>
    <property type="project" value="UniProtKB-UniRule"/>
</dbReference>
<dbReference type="Pfam" id="PF00383">
    <property type="entry name" value="dCMP_cyt_deam_1"/>
    <property type="match status" value="1"/>
</dbReference>
<organism evidence="8 9">
    <name type="scientific">Pseudoscardovia radai</name>
    <dbReference type="NCBI Taxonomy" id="987066"/>
    <lineage>
        <taxon>Bacteria</taxon>
        <taxon>Bacillati</taxon>
        <taxon>Actinomycetota</taxon>
        <taxon>Actinomycetes</taxon>
        <taxon>Bifidobacteriales</taxon>
        <taxon>Bifidobacteriaceae</taxon>
        <taxon>Pseudoscardovia</taxon>
    </lineage>
</organism>
<gene>
    <name evidence="6" type="primary">tadA</name>
    <name evidence="8" type="ORF">PSRA_0495</name>
</gene>
<keyword evidence="3 6" id="KW-0378">Hydrolase</keyword>
<evidence type="ECO:0000259" key="7">
    <source>
        <dbReference type="PROSITE" id="PS51747"/>
    </source>
</evidence>
<keyword evidence="2 6" id="KW-0479">Metal-binding</keyword>